<evidence type="ECO:0000313" key="1">
    <source>
        <dbReference type="EMBL" id="KAJ7359028.1"/>
    </source>
</evidence>
<reference evidence="1" key="1">
    <citation type="submission" date="2023-01" db="EMBL/GenBank/DDBJ databases">
        <title>Genome assembly of the deep-sea coral Lophelia pertusa.</title>
        <authorList>
            <person name="Herrera S."/>
            <person name="Cordes E."/>
        </authorList>
    </citation>
    <scope>NUCLEOTIDE SEQUENCE</scope>
    <source>
        <strain evidence="1">USNM1676648</strain>
        <tissue evidence="1">Polyp</tissue>
    </source>
</reference>
<proteinExistence type="predicted"/>
<keyword evidence="2" id="KW-1185">Reference proteome</keyword>
<protein>
    <submittedName>
        <fullName evidence="1">Uncharacterized protein</fullName>
    </submittedName>
</protein>
<comment type="caution">
    <text evidence="1">The sequence shown here is derived from an EMBL/GenBank/DDBJ whole genome shotgun (WGS) entry which is preliminary data.</text>
</comment>
<dbReference type="EMBL" id="MU827313">
    <property type="protein sequence ID" value="KAJ7359028.1"/>
    <property type="molecule type" value="Genomic_DNA"/>
</dbReference>
<evidence type="ECO:0000313" key="2">
    <source>
        <dbReference type="Proteomes" id="UP001163046"/>
    </source>
</evidence>
<gene>
    <name evidence="1" type="ORF">OS493_019935</name>
</gene>
<name>A0A9W9YNB2_9CNID</name>
<accession>A0A9W9YNB2</accession>
<dbReference type="AlphaFoldDB" id="A0A9W9YNB2"/>
<sequence>MNAECLYEKYDDSLATLLSHILVNMTSRWTQEDATQFWANRKWQLLLTYPGVHRRQRQHQQKEADCQTRDRLQRNRFIQEHGHRELPDAVPIVFTSEADDLRFWAKNSSWTFCDSCKSLVSEKLLPSFQNKKARVTKTSCSCSKGRYELPSEEDLPVRLLDLSEEDIRTLRPFDVHCGDYHRLQHVYRERTSPFRVTWSSNTVEQKIANIRDVSRHCKLLAAYQVLMAQEDSSYSTFVHMHKENPAHPYLRDILGRNLSGN</sequence>
<dbReference type="OrthoDB" id="426999at2759"/>
<dbReference type="Proteomes" id="UP001163046">
    <property type="component" value="Unassembled WGS sequence"/>
</dbReference>
<organism evidence="1 2">
    <name type="scientific">Desmophyllum pertusum</name>
    <dbReference type="NCBI Taxonomy" id="174260"/>
    <lineage>
        <taxon>Eukaryota</taxon>
        <taxon>Metazoa</taxon>
        <taxon>Cnidaria</taxon>
        <taxon>Anthozoa</taxon>
        <taxon>Hexacorallia</taxon>
        <taxon>Scleractinia</taxon>
        <taxon>Caryophylliina</taxon>
        <taxon>Caryophylliidae</taxon>
        <taxon>Desmophyllum</taxon>
    </lineage>
</organism>